<sequence>MPAPAPSRGARKNPACAVCRAKCRKCDRKRPTCGRCVEHGVRCEYPPRFQFHFHHVRQPSSTTDEGSTAVAEEVAEEEEEQQQQQQQQQQHEWAVHDASPHDLIYTPSTHDESNTIDETSVASPQDVRMQHVLSLPGTHELLRYFDERVCEDLAIAPPPLANPFRVHVVPLAYTHVGVLEAVLGLTICHTRKSCLPGADLTRMLEHRLSAIQTLSSLFAKNDVGGLSPTEENEMLVTALLLVLHDMCESGISTHGAHLTGVAPYCNTLVARGPAAPHSTTSFVLTALAWLDMLRGFSGAEKLAHHDAVRQATRDTADFTLDILTGCPVRIFRRIGKLLQTGNAFLAEIASRADLVTAADETERFLRAWEPDDEVYPTQHPEWRLVAQAWRHVALIRTMRFPDPFEHPCTDDRFRTSVAEILDACARVPRGTTFHKRLLFPLFIAGTETESPHLQDYVRMQLAEIANASAFTQDAMWTILNATWKEREQNTQHWANVPWMEYTCSTLLQRQHDYLFF</sequence>
<dbReference type="InterPro" id="IPR021858">
    <property type="entry name" value="Fun_TF"/>
</dbReference>
<dbReference type="Gene3D" id="4.10.240.10">
    <property type="entry name" value="Zn(2)-C6 fungal-type DNA-binding domain"/>
    <property type="match status" value="1"/>
</dbReference>
<dbReference type="Pfam" id="PF11951">
    <property type="entry name" value="Fungal_trans_2"/>
    <property type="match status" value="1"/>
</dbReference>
<evidence type="ECO:0000313" key="5">
    <source>
        <dbReference type="EMBL" id="WPB02345.1"/>
    </source>
</evidence>
<dbReference type="GeneID" id="90644315"/>
<dbReference type="PANTHER" id="PTHR37534:SF49">
    <property type="entry name" value="LYSINE BIOSYNTHESIS REGULATORY PROTEIN LYS14"/>
    <property type="match status" value="1"/>
</dbReference>
<evidence type="ECO:0000313" key="6">
    <source>
        <dbReference type="Proteomes" id="UP001302367"/>
    </source>
</evidence>
<evidence type="ECO:0000256" key="1">
    <source>
        <dbReference type="ARBA" id="ARBA00004123"/>
    </source>
</evidence>
<dbReference type="RefSeq" id="XP_065458937.1">
    <property type="nucleotide sequence ID" value="XM_065602865.1"/>
</dbReference>
<evidence type="ECO:0000256" key="2">
    <source>
        <dbReference type="ARBA" id="ARBA00023242"/>
    </source>
</evidence>
<feature type="domain" description="Zn(2)-C6 fungal-type" evidence="4">
    <location>
        <begin position="10"/>
        <end position="54"/>
    </location>
</feature>
<name>A0ABZ0NS29_CERBT</name>
<gene>
    <name evidence="5" type="ORF">RHO25_006979</name>
</gene>
<comment type="subcellular location">
    <subcellularLocation>
        <location evidence="1">Nucleus</location>
    </subcellularLocation>
</comment>
<organism evidence="5 6">
    <name type="scientific">Cercospora beticola</name>
    <name type="common">Sugarbeet leaf spot fungus</name>
    <dbReference type="NCBI Taxonomy" id="122368"/>
    <lineage>
        <taxon>Eukaryota</taxon>
        <taxon>Fungi</taxon>
        <taxon>Dikarya</taxon>
        <taxon>Ascomycota</taxon>
        <taxon>Pezizomycotina</taxon>
        <taxon>Dothideomycetes</taxon>
        <taxon>Dothideomycetidae</taxon>
        <taxon>Mycosphaerellales</taxon>
        <taxon>Mycosphaerellaceae</taxon>
        <taxon>Cercospora</taxon>
    </lineage>
</organism>
<proteinExistence type="predicted"/>
<dbReference type="EMBL" id="CP134187">
    <property type="protein sequence ID" value="WPB02345.1"/>
    <property type="molecule type" value="Genomic_DNA"/>
</dbReference>
<keyword evidence="6" id="KW-1185">Reference proteome</keyword>
<protein>
    <recommendedName>
        <fullName evidence="4">Zn(2)-C6 fungal-type domain-containing protein</fullName>
    </recommendedName>
</protein>
<dbReference type="SUPFAM" id="SSF57701">
    <property type="entry name" value="Zn2/Cys6 DNA-binding domain"/>
    <property type="match status" value="1"/>
</dbReference>
<dbReference type="InterPro" id="IPR001138">
    <property type="entry name" value="Zn2Cys6_DnaBD"/>
</dbReference>
<dbReference type="PANTHER" id="PTHR37534">
    <property type="entry name" value="TRANSCRIPTIONAL ACTIVATOR PROTEIN UGA3"/>
    <property type="match status" value="1"/>
</dbReference>
<dbReference type="CDD" id="cd00067">
    <property type="entry name" value="GAL4"/>
    <property type="match status" value="1"/>
</dbReference>
<dbReference type="InterPro" id="IPR036864">
    <property type="entry name" value="Zn2-C6_fun-type_DNA-bd_sf"/>
</dbReference>
<accession>A0ABZ0NS29</accession>
<dbReference type="Proteomes" id="UP001302367">
    <property type="component" value="Chromosome 4"/>
</dbReference>
<dbReference type="SMART" id="SM00066">
    <property type="entry name" value="GAL4"/>
    <property type="match status" value="1"/>
</dbReference>
<keyword evidence="2" id="KW-0539">Nucleus</keyword>
<evidence type="ECO:0000256" key="3">
    <source>
        <dbReference type="SAM" id="MobiDB-lite"/>
    </source>
</evidence>
<feature type="region of interest" description="Disordered" evidence="3">
    <location>
        <begin position="55"/>
        <end position="96"/>
    </location>
</feature>
<dbReference type="Pfam" id="PF00172">
    <property type="entry name" value="Zn_clus"/>
    <property type="match status" value="1"/>
</dbReference>
<evidence type="ECO:0000259" key="4">
    <source>
        <dbReference type="SMART" id="SM00066"/>
    </source>
</evidence>
<reference evidence="5 6" key="1">
    <citation type="submission" date="2023-09" db="EMBL/GenBank/DDBJ databases">
        <title>Complete-Gapless Cercospora beticola genome.</title>
        <authorList>
            <person name="Wyatt N.A."/>
            <person name="Spanner R.E."/>
            <person name="Bolton M.D."/>
        </authorList>
    </citation>
    <scope>NUCLEOTIDE SEQUENCE [LARGE SCALE GENOMIC DNA]</scope>
    <source>
        <strain evidence="5">Cb09-40</strain>
    </source>
</reference>